<keyword evidence="3 5" id="KW-1133">Transmembrane helix</keyword>
<organism evidence="6 7">
    <name type="scientific">Cupriavidus basilensis</name>
    <dbReference type="NCBI Taxonomy" id="68895"/>
    <lineage>
        <taxon>Bacteria</taxon>
        <taxon>Pseudomonadati</taxon>
        <taxon>Pseudomonadota</taxon>
        <taxon>Betaproteobacteria</taxon>
        <taxon>Burkholderiales</taxon>
        <taxon>Burkholderiaceae</taxon>
        <taxon>Cupriavidus</taxon>
    </lineage>
</organism>
<evidence type="ECO:0000256" key="1">
    <source>
        <dbReference type="ARBA" id="ARBA00004141"/>
    </source>
</evidence>
<evidence type="ECO:0000256" key="2">
    <source>
        <dbReference type="ARBA" id="ARBA00022692"/>
    </source>
</evidence>
<dbReference type="InterPro" id="IPR006419">
    <property type="entry name" value="NMN_transpt_PnuC"/>
</dbReference>
<dbReference type="RefSeq" id="WP_043356568.1">
    <property type="nucleotide sequence ID" value="NZ_CP010537.1"/>
</dbReference>
<feature type="transmembrane region" description="Helical" evidence="5">
    <location>
        <begin position="15"/>
        <end position="32"/>
    </location>
</feature>
<gene>
    <name evidence="6" type="ORF">RR42_s2837</name>
</gene>
<dbReference type="EMBL" id="CP010537">
    <property type="protein sequence ID" value="AJG24418.1"/>
    <property type="molecule type" value="Genomic_DNA"/>
</dbReference>
<reference evidence="6 7" key="1">
    <citation type="journal article" date="2015" name="Genome Announc.">
        <title>Complete Genome Sequence of Cupriavidus basilensis 4G11, Isolated from the Oak Ridge Field Research Center Site.</title>
        <authorList>
            <person name="Ray J."/>
            <person name="Waters R.J."/>
            <person name="Skerker J.M."/>
            <person name="Kuehl J.V."/>
            <person name="Price M.N."/>
            <person name="Huang J."/>
            <person name="Chakraborty R."/>
            <person name="Arkin A.P."/>
            <person name="Deutschbauer A."/>
        </authorList>
    </citation>
    <scope>NUCLEOTIDE SEQUENCE [LARGE SCALE GENOMIC DNA]</scope>
    <source>
        <strain evidence="6">4G11</strain>
    </source>
</reference>
<dbReference type="Proteomes" id="UP000031843">
    <property type="component" value="Chromosome secondary"/>
</dbReference>
<evidence type="ECO:0000313" key="6">
    <source>
        <dbReference type="EMBL" id="AJG24418.1"/>
    </source>
</evidence>
<keyword evidence="7" id="KW-1185">Reference proteome</keyword>
<sequence length="102" mass="11305">MDLAQQYIPNLLNGLEWSGCALAMSGSLLVALHNKASRWGWIAYLCSNIVWSVFALVTGTYGLFVQQLGFTATSIYGLYRHTQFHRQQERGQAAGQPMPDPA</sequence>
<accession>A0A0C4YMZ7</accession>
<protein>
    <submittedName>
        <fullName evidence="6">Uncharacterized protein</fullName>
    </submittedName>
</protein>
<dbReference type="GO" id="GO:0034257">
    <property type="term" value="F:nicotinamide riboside transmembrane transporter activity"/>
    <property type="evidence" value="ECO:0007669"/>
    <property type="project" value="InterPro"/>
</dbReference>
<evidence type="ECO:0000256" key="5">
    <source>
        <dbReference type="SAM" id="Phobius"/>
    </source>
</evidence>
<dbReference type="AlphaFoldDB" id="A0A0C4YMZ7"/>
<evidence type="ECO:0000256" key="4">
    <source>
        <dbReference type="ARBA" id="ARBA00023136"/>
    </source>
</evidence>
<dbReference type="KEGG" id="cbw:RR42_s2837"/>
<dbReference type="Pfam" id="PF04973">
    <property type="entry name" value="NMN_transporter"/>
    <property type="match status" value="1"/>
</dbReference>
<dbReference type="GO" id="GO:0016020">
    <property type="term" value="C:membrane"/>
    <property type="evidence" value="ECO:0007669"/>
    <property type="project" value="UniProtKB-SubCell"/>
</dbReference>
<dbReference type="OrthoDB" id="8912019at2"/>
<proteinExistence type="predicted"/>
<keyword evidence="2 5" id="KW-0812">Transmembrane</keyword>
<feature type="transmembrane region" description="Helical" evidence="5">
    <location>
        <begin position="39"/>
        <end position="57"/>
    </location>
</feature>
<name>A0A0C4YMZ7_9BURK</name>
<comment type="subcellular location">
    <subcellularLocation>
        <location evidence="1">Membrane</location>
        <topology evidence="1">Multi-pass membrane protein</topology>
    </subcellularLocation>
</comment>
<evidence type="ECO:0000256" key="3">
    <source>
        <dbReference type="ARBA" id="ARBA00022989"/>
    </source>
</evidence>
<evidence type="ECO:0000313" key="7">
    <source>
        <dbReference type="Proteomes" id="UP000031843"/>
    </source>
</evidence>
<keyword evidence="4 5" id="KW-0472">Membrane</keyword>